<organism evidence="2 3">
    <name type="scientific">Mycena rosella</name>
    <name type="common">Pink bonnet</name>
    <name type="synonym">Agaricus rosellus</name>
    <dbReference type="NCBI Taxonomy" id="1033263"/>
    <lineage>
        <taxon>Eukaryota</taxon>
        <taxon>Fungi</taxon>
        <taxon>Dikarya</taxon>
        <taxon>Basidiomycota</taxon>
        <taxon>Agaricomycotina</taxon>
        <taxon>Agaricomycetes</taxon>
        <taxon>Agaricomycetidae</taxon>
        <taxon>Agaricales</taxon>
        <taxon>Marasmiineae</taxon>
        <taxon>Mycenaceae</taxon>
        <taxon>Mycena</taxon>
    </lineage>
</organism>
<feature type="compositionally biased region" description="Basic and acidic residues" evidence="1">
    <location>
        <begin position="326"/>
        <end position="335"/>
    </location>
</feature>
<gene>
    <name evidence="2" type="ORF">B0H17DRAFT_1134744</name>
</gene>
<protein>
    <submittedName>
        <fullName evidence="2">Uncharacterized protein</fullName>
    </submittedName>
</protein>
<dbReference type="AlphaFoldDB" id="A0AAD7GHW1"/>
<name>A0AAD7GHW1_MYCRO</name>
<evidence type="ECO:0000313" key="2">
    <source>
        <dbReference type="EMBL" id="KAJ7689805.1"/>
    </source>
</evidence>
<feature type="compositionally biased region" description="Basic and acidic residues" evidence="1">
    <location>
        <begin position="249"/>
        <end position="262"/>
    </location>
</feature>
<sequence length="402" mass="42773">MHHDQPSGVAGSTENSAIITTPNTLADHTHKPRARARLHARQPAALGASSAKSRRASTRRMPAPTRLCIFVTSHRNPVPPWPSPHLRPAALLHLCPRAPAPLLLRAAPPILKPGSSSTSAGACHAVGRQRGSPRRAALPPVRAVSARSTTTMARFPTSEPPLQCRGTHSRLPLFTPLILVLVVKGALPRGAAPASIGESWRRACMRRVEDGVSVVRSGEAGVYENGEGENEAARCEVGQENVEEEEEQRQEWRAGVGRERPGRGRRGGQSAGSLLACIGFPGSGFTEKESASESTLGPAATATTQVDMEGGRGRGRRGGQAGAQDVRPHFGHGDLGRFGGEGGGERRRGESEIEMGVFFRLGCEDGAKGLRQCAFAPPFDSPRTPRLNIVPNVGIWRCHSRG</sequence>
<accession>A0AAD7GHW1</accession>
<feature type="region of interest" description="Disordered" evidence="1">
    <location>
        <begin position="308"/>
        <end position="349"/>
    </location>
</feature>
<feature type="compositionally biased region" description="Polar residues" evidence="1">
    <location>
        <begin position="10"/>
        <end position="26"/>
    </location>
</feature>
<keyword evidence="3" id="KW-1185">Reference proteome</keyword>
<feature type="region of interest" description="Disordered" evidence="1">
    <location>
        <begin position="1"/>
        <end position="60"/>
    </location>
</feature>
<proteinExistence type="predicted"/>
<dbReference type="Proteomes" id="UP001221757">
    <property type="component" value="Unassembled WGS sequence"/>
</dbReference>
<feature type="region of interest" description="Disordered" evidence="1">
    <location>
        <begin position="128"/>
        <end position="148"/>
    </location>
</feature>
<reference evidence="2" key="1">
    <citation type="submission" date="2023-03" db="EMBL/GenBank/DDBJ databases">
        <title>Massive genome expansion in bonnet fungi (Mycena s.s.) driven by repeated elements and novel gene families across ecological guilds.</title>
        <authorList>
            <consortium name="Lawrence Berkeley National Laboratory"/>
            <person name="Harder C.B."/>
            <person name="Miyauchi S."/>
            <person name="Viragh M."/>
            <person name="Kuo A."/>
            <person name="Thoen E."/>
            <person name="Andreopoulos B."/>
            <person name="Lu D."/>
            <person name="Skrede I."/>
            <person name="Drula E."/>
            <person name="Henrissat B."/>
            <person name="Morin E."/>
            <person name="Kohler A."/>
            <person name="Barry K."/>
            <person name="LaButti K."/>
            <person name="Morin E."/>
            <person name="Salamov A."/>
            <person name="Lipzen A."/>
            <person name="Mereny Z."/>
            <person name="Hegedus B."/>
            <person name="Baldrian P."/>
            <person name="Stursova M."/>
            <person name="Weitz H."/>
            <person name="Taylor A."/>
            <person name="Grigoriev I.V."/>
            <person name="Nagy L.G."/>
            <person name="Martin F."/>
            <person name="Kauserud H."/>
        </authorList>
    </citation>
    <scope>NUCLEOTIDE SEQUENCE</scope>
    <source>
        <strain evidence="2">CBHHK067</strain>
    </source>
</reference>
<evidence type="ECO:0000313" key="3">
    <source>
        <dbReference type="Proteomes" id="UP001221757"/>
    </source>
</evidence>
<feature type="compositionally biased region" description="Basic residues" evidence="1">
    <location>
        <begin position="30"/>
        <end position="40"/>
    </location>
</feature>
<dbReference type="EMBL" id="JARKIE010000069">
    <property type="protein sequence ID" value="KAJ7689805.1"/>
    <property type="molecule type" value="Genomic_DNA"/>
</dbReference>
<comment type="caution">
    <text evidence="2">The sequence shown here is derived from an EMBL/GenBank/DDBJ whole genome shotgun (WGS) entry which is preliminary data.</text>
</comment>
<evidence type="ECO:0000256" key="1">
    <source>
        <dbReference type="SAM" id="MobiDB-lite"/>
    </source>
</evidence>
<feature type="region of interest" description="Disordered" evidence="1">
    <location>
        <begin position="239"/>
        <end position="270"/>
    </location>
</feature>